<evidence type="ECO:0000313" key="2">
    <source>
        <dbReference type="Proteomes" id="UP000246058"/>
    </source>
</evidence>
<protein>
    <submittedName>
        <fullName evidence="1">Uncharacterized protein</fullName>
    </submittedName>
</protein>
<organism evidence="1 2">
    <name type="scientific">Methylobacterium radiodurans</name>
    <dbReference type="NCBI Taxonomy" id="2202828"/>
    <lineage>
        <taxon>Bacteria</taxon>
        <taxon>Pseudomonadati</taxon>
        <taxon>Pseudomonadota</taxon>
        <taxon>Alphaproteobacteria</taxon>
        <taxon>Hyphomicrobiales</taxon>
        <taxon>Methylobacteriaceae</taxon>
        <taxon>Methylobacterium</taxon>
    </lineage>
</organism>
<dbReference type="OrthoDB" id="8431291at2"/>
<dbReference type="KEGG" id="meti:DK427_04845"/>
<dbReference type="RefSeq" id="WP_109950277.1">
    <property type="nucleotide sequence ID" value="NZ_CP029551.1"/>
</dbReference>
<reference evidence="1 2" key="1">
    <citation type="submission" date="2018-05" db="EMBL/GenBank/DDBJ databases">
        <title>Complete Genome Sequence of Methylobacterium sp. 17Sr1-43.</title>
        <authorList>
            <person name="Srinivasan S."/>
        </authorList>
    </citation>
    <scope>NUCLEOTIDE SEQUENCE [LARGE SCALE GENOMIC DNA]</scope>
    <source>
        <strain evidence="1 2">17Sr1-43</strain>
    </source>
</reference>
<dbReference type="AlphaFoldDB" id="A0A2U8VNY6"/>
<evidence type="ECO:0000313" key="1">
    <source>
        <dbReference type="EMBL" id="AWN35151.1"/>
    </source>
</evidence>
<name>A0A2U8VNY6_9HYPH</name>
<keyword evidence="2" id="KW-1185">Reference proteome</keyword>
<dbReference type="Proteomes" id="UP000246058">
    <property type="component" value="Chromosome"/>
</dbReference>
<dbReference type="EMBL" id="CP029551">
    <property type="protein sequence ID" value="AWN35151.1"/>
    <property type="molecule type" value="Genomic_DNA"/>
</dbReference>
<accession>A0A2U8VNY6</accession>
<proteinExistence type="predicted"/>
<gene>
    <name evidence="1" type="ORF">DK427_04845</name>
</gene>
<sequence length="150" mass="16776">MRRRQYPSDVHGTALQETVLHSLVEARLAHLKIAEAWFLNGATFEAMDLCRTSWNGRLVFGRRPELERRRKSMINCDGWRGNRLRLCYTCGDRILLGDHHFRFAPQPAPACLPSAAGSAGSPQPASAMAHFVMIATTGRQTSHLYHSSCA</sequence>